<sequence>MSIRIAVESDVHQIADLVASLSHFYLDEPGKELPVWFRESITEAAFAVRVSSPEYLNLVYEEGGVLMGYISVKGGSHLYHLFVAQAFQGRGISRLLWLKAKESSQSKRFSLRSSIYAVPVYKRFGFVESGPVGTKDGISFQPMEWDDAK</sequence>
<dbReference type="InterPro" id="IPR000182">
    <property type="entry name" value="GNAT_dom"/>
</dbReference>
<dbReference type="GO" id="GO:0005840">
    <property type="term" value="C:ribosome"/>
    <property type="evidence" value="ECO:0007669"/>
    <property type="project" value="UniProtKB-KW"/>
</dbReference>
<reference evidence="3" key="1">
    <citation type="submission" date="2016-10" db="EMBL/GenBank/DDBJ databases">
        <authorList>
            <person name="Varghese N."/>
            <person name="Submissions S."/>
        </authorList>
    </citation>
    <scope>NUCLEOTIDE SEQUENCE [LARGE SCALE GENOMIC DNA]</scope>
    <source>
        <strain evidence="3">DSM 18887</strain>
    </source>
</reference>
<dbReference type="GO" id="GO:0016747">
    <property type="term" value="F:acyltransferase activity, transferring groups other than amino-acyl groups"/>
    <property type="evidence" value="ECO:0007669"/>
    <property type="project" value="InterPro"/>
</dbReference>
<dbReference type="PANTHER" id="PTHR43451">
    <property type="entry name" value="ACETYLTRANSFERASE (GNAT) FAMILY PROTEIN"/>
    <property type="match status" value="1"/>
</dbReference>
<evidence type="ECO:0000313" key="3">
    <source>
        <dbReference type="Proteomes" id="UP000198749"/>
    </source>
</evidence>
<dbReference type="PROSITE" id="PS51186">
    <property type="entry name" value="GNAT"/>
    <property type="match status" value="1"/>
</dbReference>
<feature type="domain" description="N-acetyltransferase" evidence="1">
    <location>
        <begin position="1"/>
        <end position="148"/>
    </location>
</feature>
<dbReference type="CDD" id="cd04301">
    <property type="entry name" value="NAT_SF"/>
    <property type="match status" value="1"/>
</dbReference>
<keyword evidence="3" id="KW-1185">Reference proteome</keyword>
<dbReference type="Pfam" id="PF13673">
    <property type="entry name" value="Acetyltransf_10"/>
    <property type="match status" value="1"/>
</dbReference>
<dbReference type="STRING" id="355243.SAMN03080615_02108"/>
<name>A0A1H9HF01_9GAMM</name>
<proteinExistence type="predicted"/>
<dbReference type="AlphaFoldDB" id="A0A1H9HF01"/>
<gene>
    <name evidence="2" type="ORF">SAMN03080615_02108</name>
</gene>
<keyword evidence="2" id="KW-0687">Ribonucleoprotein</keyword>
<dbReference type="Gene3D" id="3.40.630.30">
    <property type="match status" value="1"/>
</dbReference>
<dbReference type="OrthoDB" id="9789605at2"/>
<dbReference type="RefSeq" id="WP_091357606.1">
    <property type="nucleotide sequence ID" value="NZ_AP025284.1"/>
</dbReference>
<evidence type="ECO:0000313" key="2">
    <source>
        <dbReference type="EMBL" id="SEQ60910.1"/>
    </source>
</evidence>
<keyword evidence="2" id="KW-0689">Ribosomal protein</keyword>
<protein>
    <submittedName>
        <fullName evidence="2">Ribosomal protein S18 acetylase RimI</fullName>
    </submittedName>
</protein>
<organism evidence="2 3">
    <name type="scientific">Amphritea atlantica</name>
    <dbReference type="NCBI Taxonomy" id="355243"/>
    <lineage>
        <taxon>Bacteria</taxon>
        <taxon>Pseudomonadati</taxon>
        <taxon>Pseudomonadota</taxon>
        <taxon>Gammaproteobacteria</taxon>
        <taxon>Oceanospirillales</taxon>
        <taxon>Oceanospirillaceae</taxon>
        <taxon>Amphritea</taxon>
    </lineage>
</organism>
<dbReference type="PANTHER" id="PTHR43451:SF1">
    <property type="entry name" value="ACETYLTRANSFERASE"/>
    <property type="match status" value="1"/>
</dbReference>
<dbReference type="EMBL" id="FOGB01000005">
    <property type="protein sequence ID" value="SEQ60910.1"/>
    <property type="molecule type" value="Genomic_DNA"/>
</dbReference>
<dbReference type="InterPro" id="IPR052564">
    <property type="entry name" value="N-acetyltrans/Recomb-assoc"/>
</dbReference>
<evidence type="ECO:0000259" key="1">
    <source>
        <dbReference type="PROSITE" id="PS51186"/>
    </source>
</evidence>
<dbReference type="Proteomes" id="UP000198749">
    <property type="component" value="Unassembled WGS sequence"/>
</dbReference>
<accession>A0A1H9HF01</accession>
<dbReference type="InterPro" id="IPR016181">
    <property type="entry name" value="Acyl_CoA_acyltransferase"/>
</dbReference>
<dbReference type="SUPFAM" id="SSF55729">
    <property type="entry name" value="Acyl-CoA N-acyltransferases (Nat)"/>
    <property type="match status" value="1"/>
</dbReference>